<reference evidence="2 3" key="1">
    <citation type="submission" date="2024-10" db="EMBL/GenBank/DDBJ databases">
        <title>Updated reference genomes for cyclostephanoid diatoms.</title>
        <authorList>
            <person name="Roberts W.R."/>
            <person name="Alverson A.J."/>
        </authorList>
    </citation>
    <scope>NUCLEOTIDE SEQUENCE [LARGE SCALE GENOMIC DNA]</scope>
    <source>
        <strain evidence="2 3">AJA228-03</strain>
    </source>
</reference>
<evidence type="ECO:0000313" key="2">
    <source>
        <dbReference type="EMBL" id="KAL3808543.1"/>
    </source>
</evidence>
<dbReference type="PANTHER" id="PTHR36978:SF4">
    <property type="entry name" value="P-LOOP CONTAINING NUCLEOSIDE TRIPHOSPHATE HYDROLASE PROTEIN"/>
    <property type="match status" value="1"/>
</dbReference>
<organism evidence="2 3">
    <name type="scientific">Cyclostephanos tholiformis</name>
    <dbReference type="NCBI Taxonomy" id="382380"/>
    <lineage>
        <taxon>Eukaryota</taxon>
        <taxon>Sar</taxon>
        <taxon>Stramenopiles</taxon>
        <taxon>Ochrophyta</taxon>
        <taxon>Bacillariophyta</taxon>
        <taxon>Coscinodiscophyceae</taxon>
        <taxon>Thalassiosirophycidae</taxon>
        <taxon>Stephanodiscales</taxon>
        <taxon>Stephanodiscaceae</taxon>
        <taxon>Cyclostephanos</taxon>
    </lineage>
</organism>
<evidence type="ECO:0000256" key="1">
    <source>
        <dbReference type="SAM" id="MobiDB-lite"/>
    </source>
</evidence>
<dbReference type="SUPFAM" id="SSF52540">
    <property type="entry name" value="P-loop containing nucleoside triphosphate hydrolases"/>
    <property type="match status" value="1"/>
</dbReference>
<keyword evidence="3" id="KW-1185">Reference proteome</keyword>
<name>A0ABD3R6X9_9STRA</name>
<dbReference type="Proteomes" id="UP001530377">
    <property type="component" value="Unassembled WGS sequence"/>
</dbReference>
<dbReference type="PANTHER" id="PTHR36978">
    <property type="entry name" value="P-LOOP CONTAINING NUCLEOTIDE TRIPHOSPHATE HYDROLASE"/>
    <property type="match status" value="1"/>
</dbReference>
<sequence>MTRQIEQWSSAMRTSMSRGLLLTKLVMLAAAASLLIDQLRSLRTLSSSSRLMGTFDGWDRPHGPTPSTARTAKSDDMNGEIAQDGEDDDDVVVASTISDGNATTIDIHEEDEEDEEEKNKKTEKWKPLPWSLPNLIRKSTIQQSSLDFMNELGSMKRGMNISLPWEGDDDAPAIRISPSLPTPIISLNLPKSATYSLYEYFHCGGLTSAHAFSAGSIRIGECMRDNFLSDAPPFRGCDLNGMDQRIQFYSDIGIQGPKCYYPSLHDGGLEHIAKFYPNATILLLHRKFDDWHASIRKWGGGRLLKIWKNTCGFAGDDGQCLPSDIACWRSFYDAHTEKIRRFAIDHPSLTYLELQLDERTPMALEMYTGISSECFKDCHPGKPTDPTIDMKTYNRCKPINATT</sequence>
<dbReference type="InterPro" id="IPR027417">
    <property type="entry name" value="P-loop_NTPase"/>
</dbReference>
<proteinExistence type="predicted"/>
<dbReference type="EMBL" id="JALLPB020000495">
    <property type="protein sequence ID" value="KAL3808543.1"/>
    <property type="molecule type" value="Genomic_DNA"/>
</dbReference>
<evidence type="ECO:0008006" key="4">
    <source>
        <dbReference type="Google" id="ProtNLM"/>
    </source>
</evidence>
<evidence type="ECO:0000313" key="3">
    <source>
        <dbReference type="Proteomes" id="UP001530377"/>
    </source>
</evidence>
<protein>
    <recommendedName>
        <fullName evidence="4">Sulfotransferase domain-containing protein</fullName>
    </recommendedName>
</protein>
<gene>
    <name evidence="2" type="ORF">ACHAXA_002710</name>
</gene>
<feature type="region of interest" description="Disordered" evidence="1">
    <location>
        <begin position="56"/>
        <end position="124"/>
    </location>
</feature>
<feature type="compositionally biased region" description="Polar residues" evidence="1">
    <location>
        <begin position="95"/>
        <end position="104"/>
    </location>
</feature>
<dbReference type="AlphaFoldDB" id="A0ABD3R6X9"/>
<dbReference type="Gene3D" id="3.40.50.300">
    <property type="entry name" value="P-loop containing nucleotide triphosphate hydrolases"/>
    <property type="match status" value="1"/>
</dbReference>
<comment type="caution">
    <text evidence="2">The sequence shown here is derived from an EMBL/GenBank/DDBJ whole genome shotgun (WGS) entry which is preliminary data.</text>
</comment>
<accession>A0ABD3R6X9</accession>